<evidence type="ECO:0000313" key="2">
    <source>
        <dbReference type="EMBL" id="UPL21098.1"/>
    </source>
</evidence>
<dbReference type="InterPro" id="IPR029058">
    <property type="entry name" value="AB_hydrolase_fold"/>
</dbReference>
<dbReference type="Pfam" id="PF00561">
    <property type="entry name" value="Abhydrolase_1"/>
    <property type="match status" value="1"/>
</dbReference>
<keyword evidence="2" id="KW-0378">Hydrolase</keyword>
<sequence>MNPLPGTLPLLSARETRYLQACLPLSTVDIGRGRQVAVRCAGDGEQWVVCLHGIGSGSASWLRVAQQLPPGLRLLAWDAPGYGLSTPLEMDKPTALDYARRLQELLHVLEVKDFVLVGHSLGALMAGAYARHLDQGEMQALFLMSPAIGYGRPGLEQRRQAVWDQRMAQVASGDMGLMARQRHQRLLSEQATSENRELVLWIMASLHLAGYQQAVQMLCQEDLLTYLPLSSSVPVAVSCGEVDVVTTPEACAGVARACSQHLQLVPQAGHASYVEQPGAMLEALQSLLGQTQALRSVATTRSSHEQ</sequence>
<protein>
    <submittedName>
        <fullName evidence="2">Alpha/beta hydrolase</fullName>
    </submittedName>
</protein>
<name>A0AAE9H6E6_ALCFA</name>
<dbReference type="PRINTS" id="PR00412">
    <property type="entry name" value="EPOXHYDRLASE"/>
</dbReference>
<dbReference type="PANTHER" id="PTHR43798">
    <property type="entry name" value="MONOACYLGLYCEROL LIPASE"/>
    <property type="match status" value="1"/>
</dbReference>
<dbReference type="Proteomes" id="UP000830925">
    <property type="component" value="Chromosome"/>
</dbReference>
<dbReference type="RefSeq" id="WP_247966080.1">
    <property type="nucleotide sequence ID" value="NZ_CP095873.1"/>
</dbReference>
<dbReference type="GO" id="GO:0016787">
    <property type="term" value="F:hydrolase activity"/>
    <property type="evidence" value="ECO:0007669"/>
    <property type="project" value="UniProtKB-KW"/>
</dbReference>
<dbReference type="InterPro" id="IPR050266">
    <property type="entry name" value="AB_hydrolase_sf"/>
</dbReference>
<dbReference type="Gene3D" id="3.40.50.1820">
    <property type="entry name" value="alpha/beta hydrolase"/>
    <property type="match status" value="1"/>
</dbReference>
<dbReference type="EMBL" id="CP095873">
    <property type="protein sequence ID" value="UPL21098.1"/>
    <property type="molecule type" value="Genomic_DNA"/>
</dbReference>
<organism evidence="2 3">
    <name type="scientific">Alcaligenes faecalis</name>
    <dbReference type="NCBI Taxonomy" id="511"/>
    <lineage>
        <taxon>Bacteria</taxon>
        <taxon>Pseudomonadati</taxon>
        <taxon>Pseudomonadota</taxon>
        <taxon>Betaproteobacteria</taxon>
        <taxon>Burkholderiales</taxon>
        <taxon>Alcaligenaceae</taxon>
        <taxon>Alcaligenes</taxon>
    </lineage>
</organism>
<proteinExistence type="predicted"/>
<evidence type="ECO:0000259" key="1">
    <source>
        <dbReference type="Pfam" id="PF00561"/>
    </source>
</evidence>
<accession>A0AAE9H6E6</accession>
<dbReference type="PANTHER" id="PTHR43798:SF33">
    <property type="entry name" value="HYDROLASE, PUTATIVE (AFU_ORTHOLOGUE AFUA_2G14860)-RELATED"/>
    <property type="match status" value="1"/>
</dbReference>
<evidence type="ECO:0000313" key="3">
    <source>
        <dbReference type="Proteomes" id="UP000830925"/>
    </source>
</evidence>
<dbReference type="AlphaFoldDB" id="A0AAE9H6E6"/>
<dbReference type="GO" id="GO:0016020">
    <property type="term" value="C:membrane"/>
    <property type="evidence" value="ECO:0007669"/>
    <property type="project" value="TreeGrafter"/>
</dbReference>
<gene>
    <name evidence="2" type="ORF">MXF72_17180</name>
</gene>
<dbReference type="InterPro" id="IPR000073">
    <property type="entry name" value="AB_hydrolase_1"/>
</dbReference>
<dbReference type="InterPro" id="IPR000639">
    <property type="entry name" value="Epox_hydrolase-like"/>
</dbReference>
<feature type="domain" description="AB hydrolase-1" evidence="1">
    <location>
        <begin position="47"/>
        <end position="276"/>
    </location>
</feature>
<dbReference type="SUPFAM" id="SSF53474">
    <property type="entry name" value="alpha/beta-Hydrolases"/>
    <property type="match status" value="1"/>
</dbReference>
<reference evidence="2" key="1">
    <citation type="submission" date="2022-04" db="EMBL/GenBank/DDBJ databases">
        <title>Genomic mining of Alcaligenes faecalis D334 producing ectoin and derivatives.</title>
        <authorList>
            <person name="Doan V.T."/>
            <person name="Quach N.T."/>
            <person name="Vu T.-H.-N."/>
            <person name="Phi Q.-T."/>
        </authorList>
    </citation>
    <scope>NUCLEOTIDE SEQUENCE</scope>
    <source>
        <strain evidence="2">D334</strain>
    </source>
</reference>